<sequence length="109" mass="11698">MNDSGNAQQPSKKILAVRRAGEIRRRRIAAAREREAQIEQIVVEVITAHLAIEEANAAISSGVMELRELGETPEGIAELCGMRVVDVRTALAAAKKADRETTGPAVQPA</sequence>
<keyword evidence="2" id="KW-1185">Reference proteome</keyword>
<dbReference type="Proteomes" id="UP000681341">
    <property type="component" value="Unassembled WGS sequence"/>
</dbReference>
<dbReference type="EMBL" id="JAGFNP010000003">
    <property type="protein sequence ID" value="MBO3732795.1"/>
    <property type="molecule type" value="Genomic_DNA"/>
</dbReference>
<name>A0ABS3U1Y6_9ACTN</name>
<reference evidence="1 2" key="1">
    <citation type="submission" date="2021-03" db="EMBL/GenBank/DDBJ databases">
        <title>Glycomyces sp. nov., a novel actinomycete isolated from soil.</title>
        <authorList>
            <person name="Yang X."/>
            <person name="Xu X."/>
        </authorList>
    </citation>
    <scope>NUCLEOTIDE SEQUENCE [LARGE SCALE GENOMIC DNA]</scope>
    <source>
        <strain evidence="1 2">NEAU-S30</strain>
    </source>
</reference>
<accession>A0ABS3U1Y6</accession>
<organism evidence="1 2">
    <name type="scientific">Glycomyces niveus</name>
    <dbReference type="NCBI Taxonomy" id="2820287"/>
    <lineage>
        <taxon>Bacteria</taxon>
        <taxon>Bacillati</taxon>
        <taxon>Actinomycetota</taxon>
        <taxon>Actinomycetes</taxon>
        <taxon>Glycomycetales</taxon>
        <taxon>Glycomycetaceae</taxon>
        <taxon>Glycomyces</taxon>
    </lineage>
</organism>
<evidence type="ECO:0000313" key="1">
    <source>
        <dbReference type="EMBL" id="MBO3732795.1"/>
    </source>
</evidence>
<protein>
    <submittedName>
        <fullName evidence="1">Uncharacterized protein</fullName>
    </submittedName>
</protein>
<gene>
    <name evidence="1" type="ORF">J5V16_08160</name>
</gene>
<evidence type="ECO:0000313" key="2">
    <source>
        <dbReference type="Proteomes" id="UP000681341"/>
    </source>
</evidence>
<dbReference type="RefSeq" id="WP_208495573.1">
    <property type="nucleotide sequence ID" value="NZ_JAGFNP010000003.1"/>
</dbReference>
<comment type="caution">
    <text evidence="1">The sequence shown here is derived from an EMBL/GenBank/DDBJ whole genome shotgun (WGS) entry which is preliminary data.</text>
</comment>
<proteinExistence type="predicted"/>